<dbReference type="OrthoDB" id="333076at2"/>
<name>C1BDQ6_RHOOB</name>
<protein>
    <submittedName>
        <fullName evidence="1">Uncharacterized protein</fullName>
    </submittedName>
</protein>
<dbReference type="AlphaFoldDB" id="C1BDQ6"/>
<dbReference type="KEGG" id="rop:ROP_pROB02-00960"/>
<evidence type="ECO:0000313" key="1">
    <source>
        <dbReference type="EMBL" id="BAH47109.1"/>
    </source>
</evidence>
<dbReference type="PATRIC" id="fig|632772.20.peg.8473"/>
<dbReference type="Proteomes" id="UP000002212">
    <property type="component" value="Plasmid pROB02"/>
</dbReference>
<keyword evidence="1" id="KW-0614">Plasmid</keyword>
<geneLocation type="plasmid" evidence="1 2">
    <name>pROB02</name>
</geneLocation>
<evidence type="ECO:0000313" key="2">
    <source>
        <dbReference type="Proteomes" id="UP000002212"/>
    </source>
</evidence>
<sequence>MEHLDEQFPLAPLDDHLIHQTPDPIRVAWSSDPRFYERYWNVFHDEVGDLLIAAGGTFYPNLDLAEAYAIVNYRGIHRSVRAFRPLGVDRMDLEVGPIRPSIVEGLRRWRHVLAPNDWDISYELDWVDRRRQVYSAAYGSLKSATPTGSQKHVTAGFEGFGDVTGWVQIGDVRVEWPKGAARGTRDRHWGIGRGVGGPGMHPGRTVKAGWKGGNWIWFDDFAIWGRTVLYDFGDPRPGAGRVVNVERRLRFEEDTKIFTEGVIDYTFDTGEQRQVHFERLGFQTAYMKCGLYGGSPETGLHHGEYVGEPMVEGDEFDVREASVRSKLSGLNEHHCRIICEDRTTTGILQPLEPDAYESCARGERGWAFL</sequence>
<organism evidence="1 2">
    <name type="scientific">Rhodococcus opacus (strain B4)</name>
    <dbReference type="NCBI Taxonomy" id="632772"/>
    <lineage>
        <taxon>Bacteria</taxon>
        <taxon>Bacillati</taxon>
        <taxon>Actinomycetota</taxon>
        <taxon>Actinomycetes</taxon>
        <taxon>Mycobacteriales</taxon>
        <taxon>Nocardiaceae</taxon>
        <taxon>Rhodococcus</taxon>
    </lineage>
</organism>
<reference evidence="1 2" key="1">
    <citation type="journal article" date="2005" name="J. Biosci. Bioeng.">
        <title>Isolation and characterization of benzene-tolerant Rhodococcus opacus strains.</title>
        <authorList>
            <person name="Na K.S."/>
            <person name="Kuroda A."/>
            <person name="Takiguchi N."/>
            <person name="Ikeda T."/>
            <person name="Ohtake H."/>
            <person name="Kato J."/>
        </authorList>
    </citation>
    <scope>NUCLEOTIDE SEQUENCE [LARGE SCALE GENOMIC DNA]</scope>
    <source>
        <strain evidence="1 2">B4</strain>
        <plasmid evidence="1">pROB02</plasmid>
    </source>
</reference>
<gene>
    <name evidence="1" type="ordered locus">ROP_pROB02-00960</name>
</gene>
<reference evidence="1 2" key="2">
    <citation type="submission" date="2009-03" db="EMBL/GenBank/DDBJ databases">
        <title>Comparison of the complete genome sequences of Rhodococcus erythropolis PR4 and Rhodococcus opacus B4.</title>
        <authorList>
            <person name="Takarada H."/>
            <person name="Sekine M."/>
            <person name="Hosoyama A."/>
            <person name="Yamada R."/>
            <person name="Fujisawa T."/>
            <person name="Omata S."/>
            <person name="Shimizu A."/>
            <person name="Tsukatani N."/>
            <person name="Tanikawa S."/>
            <person name="Fujita N."/>
            <person name="Harayama S."/>
        </authorList>
    </citation>
    <scope>NUCLEOTIDE SEQUENCE [LARGE SCALE GENOMIC DNA]</scope>
    <source>
        <strain evidence="1 2">B4</strain>
        <plasmid evidence="1 2">pROB02</plasmid>
    </source>
</reference>
<accession>C1BDQ6</accession>
<proteinExistence type="predicted"/>
<dbReference type="RefSeq" id="WP_012687149.1">
    <property type="nucleotide sequence ID" value="NC_012521.1"/>
</dbReference>
<dbReference type="EMBL" id="AP011117">
    <property type="protein sequence ID" value="BAH47109.1"/>
    <property type="molecule type" value="Genomic_DNA"/>
</dbReference>
<dbReference type="HOGENOM" id="CLU_727169_0_0_11"/>